<evidence type="ECO:0000256" key="2">
    <source>
        <dbReference type="SAM" id="MobiDB-lite"/>
    </source>
</evidence>
<dbReference type="AlphaFoldDB" id="A0AAD8FT30"/>
<dbReference type="InterPro" id="IPR026136">
    <property type="entry name" value="RIPOR3"/>
</dbReference>
<proteinExistence type="inferred from homology"/>
<dbReference type="EMBL" id="JAGXEW010000028">
    <property type="protein sequence ID" value="KAK1156345.1"/>
    <property type="molecule type" value="Genomic_DNA"/>
</dbReference>
<evidence type="ECO:0000313" key="4">
    <source>
        <dbReference type="EMBL" id="KAK1156345.1"/>
    </source>
</evidence>
<dbReference type="PANTHER" id="PTHR15829">
    <property type="entry name" value="PROTEIN KINASE PKN/PRK1, EFFECTOR"/>
    <property type="match status" value="1"/>
</dbReference>
<dbReference type="Pfam" id="PF15903">
    <property type="entry name" value="PL48"/>
    <property type="match status" value="1"/>
</dbReference>
<comment type="similarity">
    <text evidence="1">Belongs to the RIPOR family.</text>
</comment>
<evidence type="ECO:0000313" key="5">
    <source>
        <dbReference type="Proteomes" id="UP001230051"/>
    </source>
</evidence>
<sequence>MSVKLRFVSPAEGGAVSRSRSFAGFRALHGRRAQFYAVSSSSVRSRVPSVKSMQMYPASNMAGSSPEPQPLQVEKIFRALKKGLNEYLEVHQAELLFLTAQQKDIKRNSRLAFLYDLEKQIRMVERYVRRLEFHLSKVEELYESYCIQWRLCDGARNMKHAFSMSPSSRASRESQVELSRNLRECKEDMCLMEGTLEILLGELRIRMKGLIGFARLCPGDQYEVFIRLGRQRWKIKGKIQSDDRQTWDSEEMVFLPLIHESFDIKVTELRGLSTVLVGVVTCQSASFFTVRPQIMVVDITELGTIKLQMEVLWDPFHTGEVSSPSSPSGRLPAPSRKGSLYSWTPPSTPSFRERYFTYQDPDSSFTLLPRDSRAVSVLNYLADSPQGSLSPVFPPDNEGWPGPRASPSFPDDRSDSQAKGGRLSSEMGSSCWSGEESKWERNSTPDILRENRLTGGPPADSAPWSLHGGDAGRRRSLTTRLTFQDRAQSATPLRSTSCRLAELLHEVSGDLQNTGRQDRELKRLGKQILLFGDILKNDLYLHKTSSMETLAVEEEVLGSFDFLSTDFNADELSCLGSVRVRAFREGTLPNLGMLPQGTESRTVTERVPLTTGDSSLDLSLAVHLCMCKLLVQLLSCSDSSVVQSALLEELSLQADVLEKISKLSLEKSANEYSARDLVPKCQRLKSLLSFWDECTESETVFYCSTEKILKQLRKRFIHKVKAKQPGQADTVFRRLLEQILSCCRLVPPPSVSEGVRLVPPPSVSEGVRLVPPPSVSEGVRLVPPPSVSEGVRLVPPPSVSEGVRLVPPPSVSEGVRLVPPPSVSEGVLTVFQLFNYLQKCSITDFGEHLTQLSKEVQLIEALLCPKRRRALKRLKGKRLSQLQPLPQTLQLLAMLQTDENHKVCRGAAACLCRAAAVKTFRAKAIVYYTAALRDSDVQLQRAACMALKCLKAVESVEQIADLWRSGDEDLRNAAREAVLSFGKKGHIVFLKIDKICCELQEEAFQNKDTEITIF</sequence>
<evidence type="ECO:0000256" key="1">
    <source>
        <dbReference type="ARBA" id="ARBA00005744"/>
    </source>
</evidence>
<dbReference type="InterPro" id="IPR011989">
    <property type="entry name" value="ARM-like"/>
</dbReference>
<feature type="region of interest" description="Disordered" evidence="2">
    <location>
        <begin position="319"/>
        <end position="339"/>
    </location>
</feature>
<dbReference type="InterPro" id="IPR031780">
    <property type="entry name" value="FAM65_N"/>
</dbReference>
<dbReference type="InterPro" id="IPR016024">
    <property type="entry name" value="ARM-type_fold"/>
</dbReference>
<dbReference type="SUPFAM" id="SSF48371">
    <property type="entry name" value="ARM repeat"/>
    <property type="match status" value="1"/>
</dbReference>
<feature type="compositionally biased region" description="Basic and acidic residues" evidence="2">
    <location>
        <begin position="435"/>
        <end position="452"/>
    </location>
</feature>
<gene>
    <name evidence="4" type="primary">ripor3</name>
    <name evidence="4" type="ORF">AOXY_G26502</name>
</gene>
<dbReference type="Gene3D" id="1.25.10.10">
    <property type="entry name" value="Leucine-rich Repeat Variant"/>
    <property type="match status" value="1"/>
</dbReference>
<feature type="region of interest" description="Disordered" evidence="2">
    <location>
        <begin position="386"/>
        <end position="471"/>
    </location>
</feature>
<feature type="domain" description="FAM65 N-terminal" evidence="3">
    <location>
        <begin position="16"/>
        <end position="357"/>
    </location>
</feature>
<keyword evidence="5" id="KW-1185">Reference proteome</keyword>
<dbReference type="Proteomes" id="UP001230051">
    <property type="component" value="Unassembled WGS sequence"/>
</dbReference>
<accession>A0AAD8FT30</accession>
<evidence type="ECO:0000259" key="3">
    <source>
        <dbReference type="Pfam" id="PF15903"/>
    </source>
</evidence>
<name>A0AAD8FT30_ACIOX</name>
<organism evidence="4 5">
    <name type="scientific">Acipenser oxyrinchus oxyrinchus</name>
    <dbReference type="NCBI Taxonomy" id="40147"/>
    <lineage>
        <taxon>Eukaryota</taxon>
        <taxon>Metazoa</taxon>
        <taxon>Chordata</taxon>
        <taxon>Craniata</taxon>
        <taxon>Vertebrata</taxon>
        <taxon>Euteleostomi</taxon>
        <taxon>Actinopterygii</taxon>
        <taxon>Chondrostei</taxon>
        <taxon>Acipenseriformes</taxon>
        <taxon>Acipenseridae</taxon>
        <taxon>Acipenser</taxon>
    </lineage>
</organism>
<dbReference type="PANTHER" id="PTHR15829:SF15">
    <property type="entry name" value="RIPOR FAMILY MEMBER 3"/>
    <property type="match status" value="1"/>
</dbReference>
<reference evidence="4" key="1">
    <citation type="submission" date="2022-02" db="EMBL/GenBank/DDBJ databases">
        <title>Atlantic sturgeon de novo genome assembly.</title>
        <authorList>
            <person name="Stock M."/>
            <person name="Klopp C."/>
            <person name="Guiguen Y."/>
            <person name="Cabau C."/>
            <person name="Parinello H."/>
            <person name="Santidrian Yebra-Pimentel E."/>
            <person name="Kuhl H."/>
            <person name="Dirks R.P."/>
            <person name="Guessner J."/>
            <person name="Wuertz S."/>
            <person name="Du K."/>
            <person name="Schartl M."/>
        </authorList>
    </citation>
    <scope>NUCLEOTIDE SEQUENCE</scope>
    <source>
        <strain evidence="4">STURGEONOMICS-FGT-2020</strain>
        <tissue evidence="4">Whole blood</tissue>
    </source>
</reference>
<protein>
    <submittedName>
        <fullName evidence="4">RIPOR family member 3-like</fullName>
    </submittedName>
</protein>
<comment type="caution">
    <text evidence="4">The sequence shown here is derived from an EMBL/GenBank/DDBJ whole genome shotgun (WGS) entry which is preliminary data.</text>
</comment>